<dbReference type="Proteomes" id="UP000466586">
    <property type="component" value="Unassembled WGS sequence"/>
</dbReference>
<evidence type="ECO:0000256" key="2">
    <source>
        <dbReference type="ARBA" id="ARBA00010350"/>
    </source>
</evidence>
<feature type="transmembrane region" description="Helical" evidence="6">
    <location>
        <begin position="177"/>
        <end position="195"/>
    </location>
</feature>
<dbReference type="InterPro" id="IPR006214">
    <property type="entry name" value="Bax_inhibitor_1-related"/>
</dbReference>
<keyword evidence="5 6" id="KW-0472">Membrane</keyword>
<evidence type="ECO:0000256" key="3">
    <source>
        <dbReference type="ARBA" id="ARBA00022692"/>
    </source>
</evidence>
<evidence type="ECO:0000313" key="7">
    <source>
        <dbReference type="EMBL" id="MXV51040.1"/>
    </source>
</evidence>
<comment type="subcellular location">
    <subcellularLocation>
        <location evidence="1">Membrane</location>
        <topology evidence="1">Multi-pass membrane protein</topology>
    </subcellularLocation>
</comment>
<feature type="transmembrane region" description="Helical" evidence="6">
    <location>
        <begin position="120"/>
        <end position="140"/>
    </location>
</feature>
<protein>
    <submittedName>
        <fullName evidence="7">BAX inhibitor (BI)-1/YccA family protein</fullName>
    </submittedName>
</protein>
<dbReference type="EMBL" id="WVHT01000003">
    <property type="protein sequence ID" value="MXV51040.1"/>
    <property type="molecule type" value="Genomic_DNA"/>
</dbReference>
<dbReference type="CDD" id="cd10432">
    <property type="entry name" value="BI-1-like_bacterial"/>
    <property type="match status" value="1"/>
</dbReference>
<reference evidence="7 8" key="1">
    <citation type="submission" date="2019-11" db="EMBL/GenBank/DDBJ databases">
        <title>Pedobacter sp. HMF7647 Genome sequencing and assembly.</title>
        <authorList>
            <person name="Kang H."/>
            <person name="Kim H."/>
            <person name="Joh K."/>
        </authorList>
    </citation>
    <scope>NUCLEOTIDE SEQUENCE [LARGE SCALE GENOMIC DNA]</scope>
    <source>
        <strain evidence="7 8">HMF7647</strain>
    </source>
</reference>
<dbReference type="AlphaFoldDB" id="A0A7K1Y9E2"/>
<dbReference type="RefSeq" id="WP_160844213.1">
    <property type="nucleotide sequence ID" value="NZ_WVHT01000003.1"/>
</dbReference>
<evidence type="ECO:0000256" key="1">
    <source>
        <dbReference type="ARBA" id="ARBA00004141"/>
    </source>
</evidence>
<gene>
    <name evidence="7" type="ORF">GS399_08670</name>
</gene>
<keyword evidence="8" id="KW-1185">Reference proteome</keyword>
<feature type="transmembrane region" description="Helical" evidence="6">
    <location>
        <begin position="89"/>
        <end position="114"/>
    </location>
</feature>
<evidence type="ECO:0000256" key="4">
    <source>
        <dbReference type="ARBA" id="ARBA00022989"/>
    </source>
</evidence>
<feature type="transmembrane region" description="Helical" evidence="6">
    <location>
        <begin position="61"/>
        <end position="82"/>
    </location>
</feature>
<dbReference type="PANTHER" id="PTHR23291:SF50">
    <property type="entry name" value="PROTEIN LIFEGUARD 4"/>
    <property type="match status" value="1"/>
</dbReference>
<comment type="similarity">
    <text evidence="2 6">Belongs to the BI1 family.</text>
</comment>
<comment type="caution">
    <text evidence="7">The sequence shown here is derived from an EMBL/GenBank/DDBJ whole genome shotgun (WGS) entry which is preliminary data.</text>
</comment>
<evidence type="ECO:0000256" key="5">
    <source>
        <dbReference type="ARBA" id="ARBA00023136"/>
    </source>
</evidence>
<feature type="transmembrane region" description="Helical" evidence="6">
    <location>
        <begin position="26"/>
        <end position="49"/>
    </location>
</feature>
<evidence type="ECO:0000313" key="8">
    <source>
        <dbReference type="Proteomes" id="UP000466586"/>
    </source>
</evidence>
<feature type="transmembrane region" description="Helical" evidence="6">
    <location>
        <begin position="216"/>
        <end position="238"/>
    </location>
</feature>
<evidence type="ECO:0000256" key="6">
    <source>
        <dbReference type="RuleBase" id="RU004379"/>
    </source>
</evidence>
<keyword evidence="3 6" id="KW-0812">Transmembrane</keyword>
<keyword evidence="4 6" id="KW-1133">Transmembrane helix</keyword>
<dbReference type="PANTHER" id="PTHR23291">
    <property type="entry name" value="BAX INHIBITOR-RELATED"/>
    <property type="match status" value="1"/>
</dbReference>
<accession>A0A7K1Y9E2</accession>
<proteinExistence type="inferred from homology"/>
<sequence length="242" mass="26664">MDNHQNDLTYQNVIQLEESASSSRKFLANVFLWMFVALAVSAGIAFYFINNPSLFENFISAGRLNLLGYAAIFSPLVFVIAISRGMNKISFPVLTVLFIAYAAITGISLSFIIFQFTAASVLGVFITTSALFGVMAIAGYTTHQDLTKFGSILIMLLIGVIIATVVNMFLHSDGLSYILNYVAVAIFIGLTAYDVQKLKRIGEGIEYGDASSKKMAIMGALTLYLDFINMFIYLLQIFGRRK</sequence>
<dbReference type="Pfam" id="PF01027">
    <property type="entry name" value="Bax1-I"/>
    <property type="match status" value="1"/>
</dbReference>
<feature type="transmembrane region" description="Helical" evidence="6">
    <location>
        <begin position="152"/>
        <end position="171"/>
    </location>
</feature>
<name>A0A7K1Y9E2_9SPHI</name>
<organism evidence="7 8">
    <name type="scientific">Hufsiella arboris</name>
    <dbReference type="NCBI Taxonomy" id="2695275"/>
    <lineage>
        <taxon>Bacteria</taxon>
        <taxon>Pseudomonadati</taxon>
        <taxon>Bacteroidota</taxon>
        <taxon>Sphingobacteriia</taxon>
        <taxon>Sphingobacteriales</taxon>
        <taxon>Sphingobacteriaceae</taxon>
        <taxon>Hufsiella</taxon>
    </lineage>
</organism>
<dbReference type="GO" id="GO:0005886">
    <property type="term" value="C:plasma membrane"/>
    <property type="evidence" value="ECO:0007669"/>
    <property type="project" value="TreeGrafter"/>
</dbReference>